<comment type="catalytic activity">
    <reaction evidence="1">
        <text>ATP + protein L-histidine = ADP + protein N-phospho-L-histidine.</text>
        <dbReference type="EC" id="2.7.13.3"/>
    </reaction>
</comment>
<keyword evidence="4 8" id="KW-0418">Kinase</keyword>
<accession>A0A0B7GS76</accession>
<feature type="transmembrane region" description="Helical" evidence="6">
    <location>
        <begin position="62"/>
        <end position="85"/>
    </location>
</feature>
<dbReference type="AlphaFoldDB" id="A0A0B7GS76"/>
<evidence type="ECO:0000313" key="9">
    <source>
        <dbReference type="Proteomes" id="UP000183504"/>
    </source>
</evidence>
<proteinExistence type="predicted"/>
<keyword evidence="6" id="KW-0812">Transmembrane</keyword>
<dbReference type="GO" id="GO:0046983">
    <property type="term" value="F:protein dimerization activity"/>
    <property type="evidence" value="ECO:0007669"/>
    <property type="project" value="InterPro"/>
</dbReference>
<organism evidence="8 9">
    <name type="scientific">Streptococcus sanguinis</name>
    <dbReference type="NCBI Taxonomy" id="1305"/>
    <lineage>
        <taxon>Bacteria</taxon>
        <taxon>Bacillati</taxon>
        <taxon>Bacillota</taxon>
        <taxon>Bacilli</taxon>
        <taxon>Lactobacillales</taxon>
        <taxon>Streptococcaceae</taxon>
        <taxon>Streptococcus</taxon>
    </lineage>
</organism>
<sequence>MWEKIKHVHYMFHIALVFIIFPVAGVISGEYPLFVLLWTAIFVAAYYAVLLSNHRLIQFFSWWLLIAYIYYGSVWLNTGFTWYIFYLSNLLIYELDDISFKSWRFLTFLALQPAIVLTNYLMGNVGPAELLSYIVIFLFSDGLTFGLYRIQTTERIKEEKVKQNAQLNLFLAENERNRIGRDLHDSLGHTFAMLSVKAELAQQFLQMEAYDKAAKELQEVQEISKKSMADVRRIINDLKNRTLDEELVTIRAILEMSGVQVKIDNQLNVASIPPSQQSTISMILLEAATNIIKHAKAKKSNFSLVKKDEKLVLDIQDDGCGFQKLTGRELHSIRERLSALSGRLEILSSQDPTWIRIELPYGGKEA</sequence>
<feature type="transmembrane region" description="Helical" evidence="6">
    <location>
        <begin position="130"/>
        <end position="148"/>
    </location>
</feature>
<keyword evidence="6" id="KW-0472">Membrane</keyword>
<name>A0A0B7GS76_STRSA</name>
<reference evidence="8 9" key="1">
    <citation type="submission" date="2015-01" db="EMBL/GenBank/DDBJ databases">
        <authorList>
            <person name="Pelicic Vladimir"/>
        </authorList>
    </citation>
    <scope>NUCLEOTIDE SEQUENCE [LARGE SCALE GENOMIC DNA]</scope>
    <source>
        <strain evidence="8 9">2908</strain>
    </source>
</reference>
<dbReference type="EC" id="2.7.13.3" evidence="2"/>
<dbReference type="RefSeq" id="WP_072074555.1">
    <property type="nucleotide sequence ID" value="NZ_CDMW01000001.1"/>
</dbReference>
<evidence type="ECO:0000256" key="4">
    <source>
        <dbReference type="ARBA" id="ARBA00022777"/>
    </source>
</evidence>
<feature type="transmembrane region" description="Helical" evidence="6">
    <location>
        <begin position="33"/>
        <end position="50"/>
    </location>
</feature>
<evidence type="ECO:0000256" key="2">
    <source>
        <dbReference type="ARBA" id="ARBA00012438"/>
    </source>
</evidence>
<keyword evidence="3 8" id="KW-0808">Transferase</keyword>
<dbReference type="PANTHER" id="PTHR24421">
    <property type="entry name" value="NITRATE/NITRITE SENSOR PROTEIN NARX-RELATED"/>
    <property type="match status" value="1"/>
</dbReference>
<gene>
    <name evidence="8" type="ORF">SSV_1811</name>
</gene>
<dbReference type="InterPro" id="IPR050482">
    <property type="entry name" value="Sensor_HK_TwoCompSys"/>
</dbReference>
<dbReference type="Proteomes" id="UP000183504">
    <property type="component" value="Unassembled WGS sequence"/>
</dbReference>
<dbReference type="Pfam" id="PF07730">
    <property type="entry name" value="HisKA_3"/>
    <property type="match status" value="1"/>
</dbReference>
<dbReference type="CDD" id="cd16917">
    <property type="entry name" value="HATPase_UhpB-NarQ-NarX-like"/>
    <property type="match status" value="1"/>
</dbReference>
<evidence type="ECO:0000256" key="5">
    <source>
        <dbReference type="ARBA" id="ARBA00023012"/>
    </source>
</evidence>
<evidence type="ECO:0000313" key="8">
    <source>
        <dbReference type="EMBL" id="CEL91093.1"/>
    </source>
</evidence>
<evidence type="ECO:0000256" key="6">
    <source>
        <dbReference type="SAM" id="Phobius"/>
    </source>
</evidence>
<feature type="transmembrane region" description="Helical" evidence="6">
    <location>
        <begin position="105"/>
        <end position="123"/>
    </location>
</feature>
<dbReference type="GO" id="GO:0000155">
    <property type="term" value="F:phosphorelay sensor kinase activity"/>
    <property type="evidence" value="ECO:0007669"/>
    <property type="project" value="InterPro"/>
</dbReference>
<dbReference type="EMBL" id="CDMW01000001">
    <property type="protein sequence ID" value="CEL91093.1"/>
    <property type="molecule type" value="Genomic_DNA"/>
</dbReference>
<feature type="transmembrane region" description="Helical" evidence="6">
    <location>
        <begin position="7"/>
        <end position="27"/>
    </location>
</feature>
<keyword evidence="6" id="KW-1133">Transmembrane helix</keyword>
<dbReference type="Gene3D" id="3.30.565.10">
    <property type="entry name" value="Histidine kinase-like ATPase, C-terminal domain"/>
    <property type="match status" value="1"/>
</dbReference>
<dbReference type="InterPro" id="IPR011712">
    <property type="entry name" value="Sig_transdc_His_kin_sub3_dim/P"/>
</dbReference>
<evidence type="ECO:0000259" key="7">
    <source>
        <dbReference type="Pfam" id="PF07730"/>
    </source>
</evidence>
<dbReference type="Gene3D" id="1.20.5.1930">
    <property type="match status" value="1"/>
</dbReference>
<evidence type="ECO:0000256" key="3">
    <source>
        <dbReference type="ARBA" id="ARBA00022679"/>
    </source>
</evidence>
<dbReference type="GO" id="GO:0016020">
    <property type="term" value="C:membrane"/>
    <property type="evidence" value="ECO:0007669"/>
    <property type="project" value="InterPro"/>
</dbReference>
<evidence type="ECO:0000256" key="1">
    <source>
        <dbReference type="ARBA" id="ARBA00000085"/>
    </source>
</evidence>
<dbReference type="InterPro" id="IPR036890">
    <property type="entry name" value="HATPase_C_sf"/>
</dbReference>
<protein>
    <recommendedName>
        <fullName evidence="2">histidine kinase</fullName>
        <ecNumber evidence="2">2.7.13.3</ecNumber>
    </recommendedName>
</protein>
<keyword evidence="5" id="KW-0902">Two-component regulatory system</keyword>
<dbReference type="PANTHER" id="PTHR24421:SF63">
    <property type="entry name" value="SENSOR HISTIDINE KINASE DESK"/>
    <property type="match status" value="1"/>
</dbReference>
<dbReference type="SUPFAM" id="SSF55874">
    <property type="entry name" value="ATPase domain of HSP90 chaperone/DNA topoisomerase II/histidine kinase"/>
    <property type="match status" value="1"/>
</dbReference>
<feature type="domain" description="Signal transduction histidine kinase subgroup 3 dimerisation and phosphoacceptor" evidence="7">
    <location>
        <begin position="175"/>
        <end position="242"/>
    </location>
</feature>